<dbReference type="AlphaFoldDB" id="A0A9D4RR20"/>
<name>A0A9D4RR20_DREPO</name>
<protein>
    <submittedName>
        <fullName evidence="1">Uncharacterized protein</fullName>
    </submittedName>
</protein>
<keyword evidence="2" id="KW-1185">Reference proteome</keyword>
<reference evidence="1" key="2">
    <citation type="submission" date="2020-11" db="EMBL/GenBank/DDBJ databases">
        <authorList>
            <person name="McCartney M.A."/>
            <person name="Auch B."/>
            <person name="Kono T."/>
            <person name="Mallez S."/>
            <person name="Becker A."/>
            <person name="Gohl D.M."/>
            <person name="Silverstein K.A.T."/>
            <person name="Koren S."/>
            <person name="Bechman K.B."/>
            <person name="Herman A."/>
            <person name="Abrahante J.E."/>
            <person name="Garbe J."/>
        </authorList>
    </citation>
    <scope>NUCLEOTIDE SEQUENCE</scope>
    <source>
        <strain evidence="1">Duluth1</strain>
        <tissue evidence="1">Whole animal</tissue>
    </source>
</reference>
<dbReference type="EMBL" id="JAIWYP010000002">
    <property type="protein sequence ID" value="KAH3875550.1"/>
    <property type="molecule type" value="Genomic_DNA"/>
</dbReference>
<dbReference type="Proteomes" id="UP000828390">
    <property type="component" value="Unassembled WGS sequence"/>
</dbReference>
<sequence length="141" mass="15947">MSYPGHCRLLLVRRGTTIQSNVNDALCDDGFGRCKLLSSDLYVNTWTNTELQKGEVQHDRVGPSIPISFCRTLHADYLHALRYDCPNILLKWASRPRHWPPSEAVYQVISLGAFLSPVGFKGIDYQGVEWRVCLTPGRSNL</sequence>
<proteinExistence type="predicted"/>
<evidence type="ECO:0000313" key="2">
    <source>
        <dbReference type="Proteomes" id="UP000828390"/>
    </source>
</evidence>
<comment type="caution">
    <text evidence="1">The sequence shown here is derived from an EMBL/GenBank/DDBJ whole genome shotgun (WGS) entry which is preliminary data.</text>
</comment>
<organism evidence="1 2">
    <name type="scientific">Dreissena polymorpha</name>
    <name type="common">Zebra mussel</name>
    <name type="synonym">Mytilus polymorpha</name>
    <dbReference type="NCBI Taxonomy" id="45954"/>
    <lineage>
        <taxon>Eukaryota</taxon>
        <taxon>Metazoa</taxon>
        <taxon>Spiralia</taxon>
        <taxon>Lophotrochozoa</taxon>
        <taxon>Mollusca</taxon>
        <taxon>Bivalvia</taxon>
        <taxon>Autobranchia</taxon>
        <taxon>Heteroconchia</taxon>
        <taxon>Euheterodonta</taxon>
        <taxon>Imparidentia</taxon>
        <taxon>Neoheterodontei</taxon>
        <taxon>Myida</taxon>
        <taxon>Dreissenoidea</taxon>
        <taxon>Dreissenidae</taxon>
        <taxon>Dreissena</taxon>
    </lineage>
</organism>
<evidence type="ECO:0000313" key="1">
    <source>
        <dbReference type="EMBL" id="KAH3875550.1"/>
    </source>
</evidence>
<accession>A0A9D4RR20</accession>
<reference evidence="1" key="1">
    <citation type="journal article" date="2019" name="bioRxiv">
        <title>The Genome of the Zebra Mussel, Dreissena polymorpha: A Resource for Invasive Species Research.</title>
        <authorList>
            <person name="McCartney M.A."/>
            <person name="Auch B."/>
            <person name="Kono T."/>
            <person name="Mallez S."/>
            <person name="Zhang Y."/>
            <person name="Obille A."/>
            <person name="Becker A."/>
            <person name="Abrahante J.E."/>
            <person name="Garbe J."/>
            <person name="Badalamenti J.P."/>
            <person name="Herman A."/>
            <person name="Mangelson H."/>
            <person name="Liachko I."/>
            <person name="Sullivan S."/>
            <person name="Sone E.D."/>
            <person name="Koren S."/>
            <person name="Silverstein K.A.T."/>
            <person name="Beckman K.B."/>
            <person name="Gohl D.M."/>
        </authorList>
    </citation>
    <scope>NUCLEOTIDE SEQUENCE</scope>
    <source>
        <strain evidence="1">Duluth1</strain>
        <tissue evidence="1">Whole animal</tissue>
    </source>
</reference>
<gene>
    <name evidence="1" type="ORF">DPMN_038818</name>
</gene>